<evidence type="ECO:0000313" key="2">
    <source>
        <dbReference type="EMBL" id="CAK7332587.1"/>
    </source>
</evidence>
<dbReference type="EMBL" id="CAWUPB010000913">
    <property type="protein sequence ID" value="CAK7332587.1"/>
    <property type="molecule type" value="Genomic_DNA"/>
</dbReference>
<keyword evidence="3" id="KW-1185">Reference proteome</keyword>
<feature type="compositionally biased region" description="Polar residues" evidence="1">
    <location>
        <begin position="55"/>
        <end position="65"/>
    </location>
</feature>
<sequence>MGFSEKPQVVDGGLDNLDGNKRWIIAGIPLRAPLKPIYTNPVEKEINESDEDDQNNCSTTSTTPTGEEARIPSRLVCPPAPRKRKATFKCNYNSGVREFLLLLTWKPFLYKGQTDHLFISSKFSLPPVLIMICFF</sequence>
<proteinExistence type="predicted"/>
<feature type="region of interest" description="Disordered" evidence="1">
    <location>
        <begin position="45"/>
        <end position="70"/>
    </location>
</feature>
<dbReference type="Proteomes" id="UP001314170">
    <property type="component" value="Unassembled WGS sequence"/>
</dbReference>
<evidence type="ECO:0000256" key="1">
    <source>
        <dbReference type="SAM" id="MobiDB-lite"/>
    </source>
</evidence>
<accession>A0AAV1RED0</accession>
<organism evidence="2 3">
    <name type="scientific">Dovyalis caffra</name>
    <dbReference type="NCBI Taxonomy" id="77055"/>
    <lineage>
        <taxon>Eukaryota</taxon>
        <taxon>Viridiplantae</taxon>
        <taxon>Streptophyta</taxon>
        <taxon>Embryophyta</taxon>
        <taxon>Tracheophyta</taxon>
        <taxon>Spermatophyta</taxon>
        <taxon>Magnoliopsida</taxon>
        <taxon>eudicotyledons</taxon>
        <taxon>Gunneridae</taxon>
        <taxon>Pentapetalae</taxon>
        <taxon>rosids</taxon>
        <taxon>fabids</taxon>
        <taxon>Malpighiales</taxon>
        <taxon>Salicaceae</taxon>
        <taxon>Flacourtieae</taxon>
        <taxon>Dovyalis</taxon>
    </lineage>
</organism>
<reference evidence="2 3" key="1">
    <citation type="submission" date="2024-01" db="EMBL/GenBank/DDBJ databases">
        <authorList>
            <person name="Waweru B."/>
        </authorList>
    </citation>
    <scope>NUCLEOTIDE SEQUENCE [LARGE SCALE GENOMIC DNA]</scope>
</reference>
<protein>
    <submittedName>
        <fullName evidence="2">Uncharacterized protein</fullName>
    </submittedName>
</protein>
<gene>
    <name evidence="2" type="ORF">DCAF_LOCUS9056</name>
</gene>
<evidence type="ECO:0000313" key="3">
    <source>
        <dbReference type="Proteomes" id="UP001314170"/>
    </source>
</evidence>
<comment type="caution">
    <text evidence="2">The sequence shown here is derived from an EMBL/GenBank/DDBJ whole genome shotgun (WGS) entry which is preliminary data.</text>
</comment>
<name>A0AAV1RED0_9ROSI</name>
<dbReference type="AlphaFoldDB" id="A0AAV1RED0"/>